<dbReference type="SUPFAM" id="SSF56935">
    <property type="entry name" value="Porins"/>
    <property type="match status" value="1"/>
</dbReference>
<dbReference type="InterPro" id="IPR039426">
    <property type="entry name" value="TonB-dep_rcpt-like"/>
</dbReference>
<feature type="domain" description="TonB-dependent receptor plug" evidence="14">
    <location>
        <begin position="87"/>
        <end position="194"/>
    </location>
</feature>
<dbReference type="Gene3D" id="2.40.170.20">
    <property type="entry name" value="TonB-dependent receptor, beta-barrel domain"/>
    <property type="match status" value="1"/>
</dbReference>
<sequence length="653" mass="69538">MGNLVSKYLFLLSSIAIPVSATAQSSAEDALADIIAAQDAEASQEAVPEQAQNAVPLLTDEQRAFVTSELPIPIVTVTANGLSTAIENTGQAVTVIERDEIESVQGADVTRVLQRTPGLSFSRNGGVGGFTGVNIRGASADQLLVLVDGVRVADPAAPGGGFDFGNQLGGMAGKFDILRGSNSTIWGSEAIGGVVDISTRTETGMAGTLEYGARDTLSANLAAGVSDDRVYVGLVGSWFQTDGFSAAANGTEADGFEQFAIGGTGFLELTDSLELFTHLNWSEGKLDIDGFPPPAYALADTLETQETRRHWGDLGLAYYGNDLTLRAAYSLADTQRDNLDEAGTVGFASEGHSERIQLRGEYRLLGGLSIAFGGEHEWTDFQTNFDAPAETEISGAYAQLGWVLGKLAVHVGGRLDDHEQFGSATSFGGDFSYGIGNDWRVRASLGEGFKAPTLYQLLSAYGNTDLEPEQSTSVDLGIERGRRDKGLYFSLTGFRRDSENLIGFAFTPDRPFGVYQNTARARAQGIEAEAGFQIASGLRVSGVYALVDAEDRETGLDLARRPKHFGTLFADWQSGFGLHLGADLRISGPSFDNAANSVKLDGYEVLDLRAAFDIGTSLQLFGRIENVFDTDYRVVSGYNTPGRGAFAGIRARM</sequence>
<keyword evidence="8 10" id="KW-0472">Membrane</keyword>
<gene>
    <name evidence="15" type="ORF">K3166_07225</name>
</gene>
<evidence type="ECO:0000256" key="11">
    <source>
        <dbReference type="RuleBase" id="RU003357"/>
    </source>
</evidence>
<proteinExistence type="inferred from homology"/>
<evidence type="ECO:0000256" key="7">
    <source>
        <dbReference type="ARBA" id="ARBA00023077"/>
    </source>
</evidence>
<feature type="signal peptide" evidence="12">
    <location>
        <begin position="1"/>
        <end position="23"/>
    </location>
</feature>
<accession>A0ABX8ZLR1</accession>
<dbReference type="Pfam" id="PF07715">
    <property type="entry name" value="Plug"/>
    <property type="match status" value="1"/>
</dbReference>
<feature type="chain" id="PRO_5045541566" evidence="12">
    <location>
        <begin position="24"/>
        <end position="653"/>
    </location>
</feature>
<dbReference type="InterPro" id="IPR012910">
    <property type="entry name" value="Plug_dom"/>
</dbReference>
<evidence type="ECO:0000259" key="14">
    <source>
        <dbReference type="Pfam" id="PF07715"/>
    </source>
</evidence>
<evidence type="ECO:0000256" key="3">
    <source>
        <dbReference type="ARBA" id="ARBA00022452"/>
    </source>
</evidence>
<keyword evidence="6" id="KW-0406">Ion transport</keyword>
<protein>
    <submittedName>
        <fullName evidence="15">TonB-dependent receptor</fullName>
    </submittedName>
</protein>
<dbReference type="PROSITE" id="PS52016">
    <property type="entry name" value="TONB_DEPENDENT_REC_3"/>
    <property type="match status" value="1"/>
</dbReference>
<keyword evidence="15" id="KW-0675">Receptor</keyword>
<evidence type="ECO:0000256" key="2">
    <source>
        <dbReference type="ARBA" id="ARBA00022448"/>
    </source>
</evidence>
<dbReference type="InterPro" id="IPR037066">
    <property type="entry name" value="Plug_dom_sf"/>
</dbReference>
<evidence type="ECO:0000256" key="10">
    <source>
        <dbReference type="PROSITE-ProRule" id="PRU01360"/>
    </source>
</evidence>
<evidence type="ECO:0000313" key="15">
    <source>
        <dbReference type="EMBL" id="QZD88477.1"/>
    </source>
</evidence>
<keyword evidence="7 11" id="KW-0798">TonB box</keyword>
<evidence type="ECO:0000256" key="12">
    <source>
        <dbReference type="SAM" id="SignalP"/>
    </source>
</evidence>
<evidence type="ECO:0000256" key="8">
    <source>
        <dbReference type="ARBA" id="ARBA00023136"/>
    </source>
</evidence>
<keyword evidence="16" id="KW-1185">Reference proteome</keyword>
<keyword evidence="3 10" id="KW-1134">Transmembrane beta strand</keyword>
<dbReference type="PANTHER" id="PTHR30069:SF53">
    <property type="entry name" value="COLICIN I RECEPTOR-RELATED"/>
    <property type="match status" value="1"/>
</dbReference>
<comment type="subcellular location">
    <subcellularLocation>
        <location evidence="1 10">Cell outer membrane</location>
        <topology evidence="1 10">Multi-pass membrane protein</topology>
    </subcellularLocation>
</comment>
<evidence type="ECO:0000313" key="16">
    <source>
        <dbReference type="Proteomes" id="UP000824280"/>
    </source>
</evidence>
<evidence type="ECO:0000259" key="13">
    <source>
        <dbReference type="Pfam" id="PF00593"/>
    </source>
</evidence>
<evidence type="ECO:0000256" key="9">
    <source>
        <dbReference type="ARBA" id="ARBA00023237"/>
    </source>
</evidence>
<dbReference type="Gene3D" id="2.170.130.10">
    <property type="entry name" value="TonB-dependent receptor, plug domain"/>
    <property type="match status" value="1"/>
</dbReference>
<comment type="similarity">
    <text evidence="10 11">Belongs to the TonB-dependent receptor family.</text>
</comment>
<name>A0ABX8ZLR1_9SPHN</name>
<dbReference type="EMBL" id="CP081297">
    <property type="protein sequence ID" value="QZD88477.1"/>
    <property type="molecule type" value="Genomic_DNA"/>
</dbReference>
<keyword evidence="9 10" id="KW-0998">Cell outer membrane</keyword>
<evidence type="ECO:0000256" key="6">
    <source>
        <dbReference type="ARBA" id="ARBA00023065"/>
    </source>
</evidence>
<evidence type="ECO:0000256" key="5">
    <source>
        <dbReference type="ARBA" id="ARBA00022729"/>
    </source>
</evidence>
<evidence type="ECO:0000256" key="1">
    <source>
        <dbReference type="ARBA" id="ARBA00004571"/>
    </source>
</evidence>
<evidence type="ECO:0000256" key="4">
    <source>
        <dbReference type="ARBA" id="ARBA00022692"/>
    </source>
</evidence>
<feature type="domain" description="TonB-dependent receptor-like beta-barrel" evidence="13">
    <location>
        <begin position="293"/>
        <end position="627"/>
    </location>
</feature>
<dbReference type="Proteomes" id="UP000824280">
    <property type="component" value="Chromosome"/>
</dbReference>
<keyword evidence="4 10" id="KW-0812">Transmembrane</keyword>
<dbReference type="Pfam" id="PF00593">
    <property type="entry name" value="TonB_dep_Rec_b-barrel"/>
    <property type="match status" value="1"/>
</dbReference>
<dbReference type="CDD" id="cd01347">
    <property type="entry name" value="ligand_gated_channel"/>
    <property type="match status" value="1"/>
</dbReference>
<reference evidence="15 16" key="1">
    <citation type="submission" date="2021-08" db="EMBL/GenBank/DDBJ databases">
        <title>Comparative Genomics Analysis of the Genus Qipengyuania Reveals Extensive Genetic Diversity and Metabolic Versatility, Including the Description of Fifteen Novel Species.</title>
        <authorList>
            <person name="Liu Y."/>
        </authorList>
    </citation>
    <scope>NUCLEOTIDE SEQUENCE [LARGE SCALE GENOMIC DNA]</scope>
    <source>
        <strain evidence="15 16">1XM2-8</strain>
    </source>
</reference>
<keyword evidence="2 10" id="KW-0813">Transport</keyword>
<organism evidence="15 16">
    <name type="scientific">Qipengyuania psychrotolerans</name>
    <dbReference type="NCBI Taxonomy" id="2867238"/>
    <lineage>
        <taxon>Bacteria</taxon>
        <taxon>Pseudomonadati</taxon>
        <taxon>Pseudomonadota</taxon>
        <taxon>Alphaproteobacteria</taxon>
        <taxon>Sphingomonadales</taxon>
        <taxon>Erythrobacteraceae</taxon>
        <taxon>Qipengyuania</taxon>
    </lineage>
</organism>
<keyword evidence="5 12" id="KW-0732">Signal</keyword>
<dbReference type="InterPro" id="IPR000531">
    <property type="entry name" value="Beta-barrel_TonB"/>
</dbReference>
<dbReference type="InterPro" id="IPR036942">
    <property type="entry name" value="Beta-barrel_TonB_sf"/>
</dbReference>
<dbReference type="PANTHER" id="PTHR30069">
    <property type="entry name" value="TONB-DEPENDENT OUTER MEMBRANE RECEPTOR"/>
    <property type="match status" value="1"/>
</dbReference>